<reference evidence="2" key="1">
    <citation type="journal article" date="2018" name="Genome Biol.">
        <title>SKESA: strategic k-mer extension for scrupulous assemblies.</title>
        <authorList>
            <person name="Souvorov A."/>
            <person name="Agarwala R."/>
            <person name="Lipman D.J."/>
        </authorList>
    </citation>
    <scope>NUCLEOTIDE SEQUENCE</scope>
    <source>
        <strain evidence="2">OLC2673_Aeromonas</strain>
    </source>
</reference>
<protein>
    <recommendedName>
        <fullName evidence="4">DUF975 family protein</fullName>
    </recommendedName>
</protein>
<feature type="transmembrane region" description="Helical" evidence="1">
    <location>
        <begin position="199"/>
        <end position="228"/>
    </location>
</feature>
<keyword evidence="1" id="KW-0472">Membrane</keyword>
<name>A0AAD3YIQ3_AERHY</name>
<feature type="transmembrane region" description="Helical" evidence="1">
    <location>
        <begin position="149"/>
        <end position="176"/>
    </location>
</feature>
<comment type="caution">
    <text evidence="2">The sequence shown here is derived from an EMBL/GenBank/DDBJ whole genome shotgun (WGS) entry which is preliminary data.</text>
</comment>
<gene>
    <name evidence="2" type="ORF">JAJ28_000993</name>
</gene>
<dbReference type="InterPro" id="IPR047798">
    <property type="entry name" value="BPSS1780-like"/>
</dbReference>
<evidence type="ECO:0008006" key="4">
    <source>
        <dbReference type="Google" id="ProtNLM"/>
    </source>
</evidence>
<proteinExistence type="predicted"/>
<feature type="transmembrane region" description="Helical" evidence="1">
    <location>
        <begin position="63"/>
        <end position="80"/>
    </location>
</feature>
<evidence type="ECO:0000313" key="3">
    <source>
        <dbReference type="Proteomes" id="UP000859505"/>
    </source>
</evidence>
<organism evidence="2 3">
    <name type="scientific">Aeromonas hydrophila</name>
    <dbReference type="NCBI Taxonomy" id="644"/>
    <lineage>
        <taxon>Bacteria</taxon>
        <taxon>Pseudomonadati</taxon>
        <taxon>Pseudomonadota</taxon>
        <taxon>Gammaproteobacteria</taxon>
        <taxon>Aeromonadales</taxon>
        <taxon>Aeromonadaceae</taxon>
        <taxon>Aeromonas</taxon>
    </lineage>
</organism>
<feature type="transmembrane region" description="Helical" evidence="1">
    <location>
        <begin position="100"/>
        <end position="128"/>
    </location>
</feature>
<keyword evidence="1" id="KW-1133">Transmembrane helix</keyword>
<keyword evidence="1" id="KW-0812">Transmembrane</keyword>
<evidence type="ECO:0000256" key="1">
    <source>
        <dbReference type="SAM" id="Phobius"/>
    </source>
</evidence>
<feature type="transmembrane region" description="Helical" evidence="1">
    <location>
        <begin position="33"/>
        <end position="51"/>
    </location>
</feature>
<dbReference type="NCBIfam" id="NF041043">
    <property type="entry name" value="BPSS1780_fam"/>
    <property type="match status" value="1"/>
</dbReference>
<dbReference type="Proteomes" id="UP000859505">
    <property type="component" value="Unassembled WGS sequence"/>
</dbReference>
<dbReference type="EMBL" id="DACTUL010000005">
    <property type="protein sequence ID" value="HAT6343295.1"/>
    <property type="molecule type" value="Genomic_DNA"/>
</dbReference>
<sequence>MNGLSPLRAEPARHPIGRGWVWVRSGFDVFNKGMGVSVAMVLIWFAVGLLLERLPAGSLISQLLYMVWGAGWVAVARHGYEGNPLRFADFFSGFRHKLTPLMLGGLLVLALFSLIGLICLGLLSMWGLTSLLTQDPESLVVTAAQAQGLLLCLLLGLALLIPVLMAITFAPALIFFHDVGILQAAKLSFKGCLTNMWPFLWWGLIAAILMLFGAALMLVGLLVVIPALNYSIYVAYRDIYLDVTQETPAEAPPTGFEA</sequence>
<reference evidence="2" key="2">
    <citation type="submission" date="2020-01" db="EMBL/GenBank/DDBJ databases">
        <authorList>
            <consortium name="NCBI Pathogen Detection Project"/>
        </authorList>
    </citation>
    <scope>NUCLEOTIDE SEQUENCE</scope>
    <source>
        <strain evidence="2">OLC2673_Aeromonas</strain>
    </source>
</reference>
<accession>A0AAD3YIQ3</accession>
<dbReference type="AlphaFoldDB" id="A0AAD3YIQ3"/>
<evidence type="ECO:0000313" key="2">
    <source>
        <dbReference type="EMBL" id="HAT6343295.1"/>
    </source>
</evidence>